<dbReference type="EMBL" id="MU839829">
    <property type="protein sequence ID" value="KAK1758227.1"/>
    <property type="molecule type" value="Genomic_DNA"/>
</dbReference>
<feature type="compositionally biased region" description="Basic and acidic residues" evidence="1">
    <location>
        <begin position="40"/>
        <end position="54"/>
    </location>
</feature>
<feature type="compositionally biased region" description="Basic and acidic residues" evidence="1">
    <location>
        <begin position="416"/>
        <end position="425"/>
    </location>
</feature>
<comment type="caution">
    <text evidence="3">The sequence shown here is derived from an EMBL/GenBank/DDBJ whole genome shotgun (WGS) entry which is preliminary data.</text>
</comment>
<reference evidence="3" key="1">
    <citation type="submission" date="2023-06" db="EMBL/GenBank/DDBJ databases">
        <title>Genome-scale phylogeny and comparative genomics of the fungal order Sordariales.</title>
        <authorList>
            <consortium name="Lawrence Berkeley National Laboratory"/>
            <person name="Hensen N."/>
            <person name="Bonometti L."/>
            <person name="Westerberg I."/>
            <person name="Brannstrom I.O."/>
            <person name="Guillou S."/>
            <person name="Cros-Aarteil S."/>
            <person name="Calhoun S."/>
            <person name="Haridas S."/>
            <person name="Kuo A."/>
            <person name="Mondo S."/>
            <person name="Pangilinan J."/>
            <person name="Riley R."/>
            <person name="Labutti K."/>
            <person name="Andreopoulos B."/>
            <person name="Lipzen A."/>
            <person name="Chen C."/>
            <person name="Yanf M."/>
            <person name="Daum C."/>
            <person name="Ng V."/>
            <person name="Clum A."/>
            <person name="Steindorff A."/>
            <person name="Ohm R."/>
            <person name="Martin F."/>
            <person name="Silar P."/>
            <person name="Natvig D."/>
            <person name="Lalanne C."/>
            <person name="Gautier V."/>
            <person name="Ament-Velasquez S.L."/>
            <person name="Kruys A."/>
            <person name="Hutchinson M.I."/>
            <person name="Powell A.J."/>
            <person name="Barry K."/>
            <person name="Miller A.N."/>
            <person name="Grigoriev I.V."/>
            <person name="Debuchy R."/>
            <person name="Gladieux P."/>
            <person name="Thoren M.H."/>
            <person name="Johannesson H."/>
        </authorList>
    </citation>
    <scope>NUCLEOTIDE SEQUENCE</scope>
    <source>
        <strain evidence="3">PSN4</strain>
    </source>
</reference>
<feature type="region of interest" description="Disordered" evidence="1">
    <location>
        <begin position="416"/>
        <end position="437"/>
    </location>
</feature>
<organism evidence="3 4">
    <name type="scientific">Echria macrotheca</name>
    <dbReference type="NCBI Taxonomy" id="438768"/>
    <lineage>
        <taxon>Eukaryota</taxon>
        <taxon>Fungi</taxon>
        <taxon>Dikarya</taxon>
        <taxon>Ascomycota</taxon>
        <taxon>Pezizomycotina</taxon>
        <taxon>Sordariomycetes</taxon>
        <taxon>Sordariomycetidae</taxon>
        <taxon>Sordariales</taxon>
        <taxon>Schizotheciaceae</taxon>
        <taxon>Echria</taxon>
    </lineage>
</organism>
<gene>
    <name evidence="3" type="ORF">QBC47DRAFT_373980</name>
</gene>
<protein>
    <recommendedName>
        <fullName evidence="5">Nucleotide exchange factor SIL1</fullName>
    </recommendedName>
</protein>
<feature type="region of interest" description="Disordered" evidence="1">
    <location>
        <begin position="126"/>
        <end position="165"/>
    </location>
</feature>
<evidence type="ECO:0000313" key="4">
    <source>
        <dbReference type="Proteomes" id="UP001239445"/>
    </source>
</evidence>
<evidence type="ECO:0000256" key="1">
    <source>
        <dbReference type="SAM" id="MobiDB-lite"/>
    </source>
</evidence>
<feature type="compositionally biased region" description="Pro residues" evidence="1">
    <location>
        <begin position="134"/>
        <end position="147"/>
    </location>
</feature>
<evidence type="ECO:0008006" key="5">
    <source>
        <dbReference type="Google" id="ProtNLM"/>
    </source>
</evidence>
<accession>A0AAJ0BJX6</accession>
<name>A0AAJ0BJX6_9PEZI</name>
<proteinExistence type="predicted"/>
<sequence length="437" mass="47463">MARLRPTSLPKSLLALLGVALIASGTSASVSPDLASSPSPREEPPTVPSDKPDLICHTTDPSECYPRVFQPTDDFQIVHDDQDLPQGLHVRLNIQTGQKEAKINVPDEIPPSLEGLPVDSAVVLVDPDSSSEPPKIPKIPANAPPYDPAGKIKEPPSGSSSSDDAHTFHQSLSILKKGLDIDSALLFLSEIAHDIYYGLKLSEDYATVRSLFCLAASSSSPSSPSPESPSPDSDSESDKSLTPSKRAHLSAKILSSALQNNPKSLFQIQSHWPALQRDPCISHSWLRPLAKDNAPLTKARIAALSGLLRSDVIRASFLAQDGMQRILEILVFDSNNNEEWNPVRKQAAFLVLDNFLDEDMGAALGEWPTAAAAAQASDAECAAADKNSIRAECWDWHVKQLVARLKADKGHWSRELQSKLNEQRKANTPKRKGKEEL</sequence>
<keyword evidence="4" id="KW-1185">Reference proteome</keyword>
<dbReference type="InterPro" id="IPR011989">
    <property type="entry name" value="ARM-like"/>
</dbReference>
<evidence type="ECO:0000256" key="2">
    <source>
        <dbReference type="SAM" id="SignalP"/>
    </source>
</evidence>
<dbReference type="Gene3D" id="1.25.10.10">
    <property type="entry name" value="Leucine-rich Repeat Variant"/>
    <property type="match status" value="1"/>
</dbReference>
<feature type="signal peptide" evidence="2">
    <location>
        <begin position="1"/>
        <end position="28"/>
    </location>
</feature>
<feature type="compositionally biased region" description="Polar residues" evidence="1">
    <location>
        <begin position="28"/>
        <end position="39"/>
    </location>
</feature>
<keyword evidence="2" id="KW-0732">Signal</keyword>
<feature type="region of interest" description="Disordered" evidence="1">
    <location>
        <begin position="28"/>
        <end position="54"/>
    </location>
</feature>
<feature type="chain" id="PRO_5042589119" description="Nucleotide exchange factor SIL1" evidence="2">
    <location>
        <begin position="29"/>
        <end position="437"/>
    </location>
</feature>
<dbReference type="Proteomes" id="UP001239445">
    <property type="component" value="Unassembled WGS sequence"/>
</dbReference>
<evidence type="ECO:0000313" key="3">
    <source>
        <dbReference type="EMBL" id="KAK1758227.1"/>
    </source>
</evidence>
<feature type="compositionally biased region" description="Basic residues" evidence="1">
    <location>
        <begin position="427"/>
        <end position="437"/>
    </location>
</feature>
<feature type="region of interest" description="Disordered" evidence="1">
    <location>
        <begin position="217"/>
        <end position="242"/>
    </location>
</feature>
<dbReference type="AlphaFoldDB" id="A0AAJ0BJX6"/>